<gene>
    <name evidence="1" type="ORF">RCL2_000735300</name>
</gene>
<evidence type="ECO:0000313" key="2">
    <source>
        <dbReference type="Proteomes" id="UP000615446"/>
    </source>
</evidence>
<protein>
    <submittedName>
        <fullName evidence="1">Uncharacterized protein</fullName>
    </submittedName>
</protein>
<sequence>MVEILFERYKCLTTLETIGNEKLRPRGRTTSRYAIGTAGQAWDQQVCDNQYQVLRNIKEVLLRLLIKTGMDLYGHDFGEYICGELHNIQEKRLMRWKILDKEKTMKKEI</sequence>
<proteinExistence type="predicted"/>
<dbReference type="Proteomes" id="UP000615446">
    <property type="component" value="Unassembled WGS sequence"/>
</dbReference>
<comment type="caution">
    <text evidence="1">The sequence shown here is derived from an EMBL/GenBank/DDBJ whole genome shotgun (WGS) entry which is preliminary data.</text>
</comment>
<evidence type="ECO:0000313" key="1">
    <source>
        <dbReference type="EMBL" id="GES80055.1"/>
    </source>
</evidence>
<dbReference type="AlphaFoldDB" id="A0A8H3L6H4"/>
<reference evidence="1" key="1">
    <citation type="submission" date="2019-10" db="EMBL/GenBank/DDBJ databases">
        <title>Conservation and host-specific expression of non-tandemly repeated heterogenous ribosome RNA gene in arbuscular mycorrhizal fungi.</title>
        <authorList>
            <person name="Maeda T."/>
            <person name="Kobayashi Y."/>
            <person name="Nakagawa T."/>
            <person name="Ezawa T."/>
            <person name="Yamaguchi K."/>
            <person name="Bino T."/>
            <person name="Nishimoto Y."/>
            <person name="Shigenobu S."/>
            <person name="Kawaguchi M."/>
        </authorList>
    </citation>
    <scope>NUCLEOTIDE SEQUENCE</scope>
    <source>
        <strain evidence="1">HR1</strain>
    </source>
</reference>
<name>A0A8H3L6H4_9GLOM</name>
<dbReference type="EMBL" id="BLAL01000047">
    <property type="protein sequence ID" value="GES80055.1"/>
    <property type="molecule type" value="Genomic_DNA"/>
</dbReference>
<organism evidence="1 2">
    <name type="scientific">Rhizophagus clarus</name>
    <dbReference type="NCBI Taxonomy" id="94130"/>
    <lineage>
        <taxon>Eukaryota</taxon>
        <taxon>Fungi</taxon>
        <taxon>Fungi incertae sedis</taxon>
        <taxon>Mucoromycota</taxon>
        <taxon>Glomeromycotina</taxon>
        <taxon>Glomeromycetes</taxon>
        <taxon>Glomerales</taxon>
        <taxon>Glomeraceae</taxon>
        <taxon>Rhizophagus</taxon>
    </lineage>
</organism>
<accession>A0A8H3L6H4</accession>